<evidence type="ECO:0000256" key="1">
    <source>
        <dbReference type="SAM" id="MobiDB-lite"/>
    </source>
</evidence>
<proteinExistence type="predicted"/>
<organism evidence="2 3">
    <name type="scientific">Brassica campestris</name>
    <name type="common">Field mustard</name>
    <dbReference type="NCBI Taxonomy" id="3711"/>
    <lineage>
        <taxon>Eukaryota</taxon>
        <taxon>Viridiplantae</taxon>
        <taxon>Streptophyta</taxon>
        <taxon>Embryophyta</taxon>
        <taxon>Tracheophyta</taxon>
        <taxon>Spermatophyta</taxon>
        <taxon>Magnoliopsida</taxon>
        <taxon>eudicotyledons</taxon>
        <taxon>Gunneridae</taxon>
        <taxon>Pentapetalae</taxon>
        <taxon>rosids</taxon>
        <taxon>malvids</taxon>
        <taxon>Brassicales</taxon>
        <taxon>Brassicaceae</taxon>
        <taxon>Brassiceae</taxon>
        <taxon>Brassica</taxon>
    </lineage>
</organism>
<dbReference type="HOGENOM" id="CLU_2226938_0_0_1"/>
<evidence type="ECO:0000313" key="3">
    <source>
        <dbReference type="Proteomes" id="UP000011750"/>
    </source>
</evidence>
<reference evidence="2" key="3">
    <citation type="submission" date="2023-03" db="UniProtKB">
        <authorList>
            <consortium name="EnsemblPlants"/>
        </authorList>
    </citation>
    <scope>IDENTIFICATION</scope>
    <source>
        <strain evidence="2">cv. Chiifu-401-42</strain>
    </source>
</reference>
<dbReference type="Gramene" id="Bra036370.1">
    <property type="protein sequence ID" value="Bra036370.1-P"/>
    <property type="gene ID" value="Bra036370"/>
</dbReference>
<reference evidence="2 3" key="1">
    <citation type="journal article" date="2011" name="Nat. Genet.">
        <title>The genome of the mesopolyploid crop species Brassica rapa.</title>
        <authorList>
            <consortium name="Brassica rapa Genome Sequencing Project Consortium"/>
            <person name="Wang X."/>
            <person name="Wang H."/>
            <person name="Wang J."/>
            <person name="Sun R."/>
            <person name="Wu J."/>
            <person name="Liu S."/>
            <person name="Bai Y."/>
            <person name="Mun J.H."/>
            <person name="Bancroft I."/>
            <person name="Cheng F."/>
            <person name="Huang S."/>
            <person name="Li X."/>
            <person name="Hua W."/>
            <person name="Wang J."/>
            <person name="Wang X."/>
            <person name="Freeling M."/>
            <person name="Pires J.C."/>
            <person name="Paterson A.H."/>
            <person name="Chalhoub B."/>
            <person name="Wang B."/>
            <person name="Hayward A."/>
            <person name="Sharpe A.G."/>
            <person name="Park B.S."/>
            <person name="Weisshaar B."/>
            <person name="Liu B."/>
            <person name="Li B."/>
            <person name="Liu B."/>
            <person name="Tong C."/>
            <person name="Song C."/>
            <person name="Duran C."/>
            <person name="Peng C."/>
            <person name="Geng C."/>
            <person name="Koh C."/>
            <person name="Lin C."/>
            <person name="Edwards D."/>
            <person name="Mu D."/>
            <person name="Shen D."/>
            <person name="Soumpourou E."/>
            <person name="Li F."/>
            <person name="Fraser F."/>
            <person name="Conant G."/>
            <person name="Lassalle G."/>
            <person name="King G.J."/>
            <person name="Bonnema G."/>
            <person name="Tang H."/>
            <person name="Wang H."/>
            <person name="Belcram H."/>
            <person name="Zhou H."/>
            <person name="Hirakawa H."/>
            <person name="Abe H."/>
            <person name="Guo H."/>
            <person name="Wang H."/>
            <person name="Jin H."/>
            <person name="Parkin I.A."/>
            <person name="Batley J."/>
            <person name="Kim J.S."/>
            <person name="Just J."/>
            <person name="Li J."/>
            <person name="Xu J."/>
            <person name="Deng J."/>
            <person name="Kim J.A."/>
            <person name="Li J."/>
            <person name="Yu J."/>
            <person name="Meng J."/>
            <person name="Wang J."/>
            <person name="Min J."/>
            <person name="Poulain J."/>
            <person name="Wang J."/>
            <person name="Hatakeyama K."/>
            <person name="Wu K."/>
            <person name="Wang L."/>
            <person name="Fang L."/>
            <person name="Trick M."/>
            <person name="Links M.G."/>
            <person name="Zhao M."/>
            <person name="Jin M."/>
            <person name="Ramchiary N."/>
            <person name="Drou N."/>
            <person name="Berkman P.J."/>
            <person name="Cai Q."/>
            <person name="Huang Q."/>
            <person name="Li R."/>
            <person name="Tabata S."/>
            <person name="Cheng S."/>
            <person name="Zhang S."/>
            <person name="Zhang S."/>
            <person name="Huang S."/>
            <person name="Sato S."/>
            <person name="Sun S."/>
            <person name="Kwon S.J."/>
            <person name="Choi S.R."/>
            <person name="Lee T.H."/>
            <person name="Fan W."/>
            <person name="Zhao X."/>
            <person name="Tan X."/>
            <person name="Xu X."/>
            <person name="Wang Y."/>
            <person name="Qiu Y."/>
            <person name="Yin Y."/>
            <person name="Li Y."/>
            <person name="Du Y."/>
            <person name="Liao Y."/>
            <person name="Lim Y."/>
            <person name="Narusaka Y."/>
            <person name="Wang Y."/>
            <person name="Wang Z."/>
            <person name="Li Z."/>
            <person name="Wang Z."/>
            <person name="Xiong Z."/>
            <person name="Zhang Z."/>
        </authorList>
    </citation>
    <scope>NUCLEOTIDE SEQUENCE [LARGE SCALE GENOMIC DNA]</scope>
    <source>
        <strain evidence="2 3">cv. Chiifu-401-42</strain>
    </source>
</reference>
<sequence length="106" mass="11815">MDTPQRVLVAESARPLREEREAATLIARDGHGGASEGEASVPDFVPFDHPDSASYPEEFIANARAVVSRVHVSWKDITVERIRGAIDRISRRDWRSDLPPLITDIP</sequence>
<reference evidence="2 3" key="2">
    <citation type="journal article" date="2018" name="Hortic Res">
        <title>Improved Brassica rapa reference genome by single-molecule sequencing and chromosome conformation capture technologies.</title>
        <authorList>
            <person name="Zhang L."/>
            <person name="Cai X."/>
            <person name="Wu J."/>
            <person name="Liu M."/>
            <person name="Grob S."/>
            <person name="Cheng F."/>
            <person name="Liang J."/>
            <person name="Cai C."/>
            <person name="Liu Z."/>
            <person name="Liu B."/>
            <person name="Wang F."/>
            <person name="Li S."/>
            <person name="Liu F."/>
            <person name="Li X."/>
            <person name="Cheng L."/>
            <person name="Yang W."/>
            <person name="Li M.H."/>
            <person name="Grossniklaus U."/>
            <person name="Zheng H."/>
            <person name="Wang X."/>
        </authorList>
    </citation>
    <scope>NUCLEOTIDE SEQUENCE [LARGE SCALE GENOMIC DNA]</scope>
    <source>
        <strain evidence="2 3">cv. Chiifu-401-42</strain>
    </source>
</reference>
<keyword evidence="3" id="KW-1185">Reference proteome</keyword>
<dbReference type="Proteomes" id="UP000011750">
    <property type="component" value="Chromosome A02"/>
</dbReference>
<protein>
    <submittedName>
        <fullName evidence="2">Uncharacterized protein</fullName>
    </submittedName>
</protein>
<dbReference type="EnsemblPlants" id="Bra036370.1">
    <property type="protein sequence ID" value="Bra036370.1-P"/>
    <property type="gene ID" value="Bra036370"/>
</dbReference>
<evidence type="ECO:0000313" key="2">
    <source>
        <dbReference type="EnsemblPlants" id="Bra036370.1-P"/>
    </source>
</evidence>
<feature type="region of interest" description="Disordered" evidence="1">
    <location>
        <begin position="27"/>
        <end position="47"/>
    </location>
</feature>
<dbReference type="InParanoid" id="M4F5L4"/>
<dbReference type="AlphaFoldDB" id="M4F5L4"/>
<name>M4F5L4_BRACM</name>
<accession>M4F5L4</accession>